<evidence type="ECO:0000313" key="8">
    <source>
        <dbReference type="Proteomes" id="UP000813385"/>
    </source>
</evidence>
<keyword evidence="2 4" id="KW-0238">DNA-binding</keyword>
<dbReference type="AlphaFoldDB" id="A0A8K0TKM3"/>
<feature type="compositionally biased region" description="Low complexity" evidence="5">
    <location>
        <begin position="33"/>
        <end position="57"/>
    </location>
</feature>
<dbReference type="FunFam" id="1.10.30.10:FF:000041">
    <property type="entry name" value="HMG box family protein"/>
    <property type="match status" value="1"/>
</dbReference>
<dbReference type="Gene3D" id="1.10.30.10">
    <property type="entry name" value="High mobility group box domain"/>
    <property type="match status" value="1"/>
</dbReference>
<dbReference type="GO" id="GO:0030154">
    <property type="term" value="P:cell differentiation"/>
    <property type="evidence" value="ECO:0007669"/>
    <property type="project" value="TreeGrafter"/>
</dbReference>
<dbReference type="Pfam" id="PF00505">
    <property type="entry name" value="HMG_box"/>
    <property type="match status" value="1"/>
</dbReference>
<feature type="region of interest" description="Disordered" evidence="5">
    <location>
        <begin position="1"/>
        <end position="77"/>
    </location>
</feature>
<dbReference type="OrthoDB" id="6247875at2759"/>
<proteinExistence type="predicted"/>
<dbReference type="PANTHER" id="PTHR10270:SF320">
    <property type="entry name" value="BOX TRANSCRIPTIONAL REGULATOR, PUTATIVE (AFU_ORTHOLOGUE AFUA_4G10820)-RELATED"/>
    <property type="match status" value="1"/>
</dbReference>
<name>A0A8K0TKM3_9PEZI</name>
<dbReference type="InterPro" id="IPR050140">
    <property type="entry name" value="SRY-related_HMG-box_TF-like"/>
</dbReference>
<reference evidence="7" key="1">
    <citation type="journal article" date="2021" name="Nat. Commun.">
        <title>Genetic determinants of endophytism in the Arabidopsis root mycobiome.</title>
        <authorList>
            <person name="Mesny F."/>
            <person name="Miyauchi S."/>
            <person name="Thiergart T."/>
            <person name="Pickel B."/>
            <person name="Atanasova L."/>
            <person name="Karlsson M."/>
            <person name="Huettel B."/>
            <person name="Barry K.W."/>
            <person name="Haridas S."/>
            <person name="Chen C."/>
            <person name="Bauer D."/>
            <person name="Andreopoulos W."/>
            <person name="Pangilinan J."/>
            <person name="LaButti K."/>
            <person name="Riley R."/>
            <person name="Lipzen A."/>
            <person name="Clum A."/>
            <person name="Drula E."/>
            <person name="Henrissat B."/>
            <person name="Kohler A."/>
            <person name="Grigoriev I.V."/>
            <person name="Martin F.M."/>
            <person name="Hacquard S."/>
        </authorList>
    </citation>
    <scope>NUCLEOTIDE SEQUENCE</scope>
    <source>
        <strain evidence="7">MPI-CAGE-AT-0016</strain>
    </source>
</reference>
<gene>
    <name evidence="7" type="ORF">B0T11DRAFT_237804</name>
</gene>
<evidence type="ECO:0000256" key="2">
    <source>
        <dbReference type="ARBA" id="ARBA00023125"/>
    </source>
</evidence>
<dbReference type="GO" id="GO:0000978">
    <property type="term" value="F:RNA polymerase II cis-regulatory region sequence-specific DNA binding"/>
    <property type="evidence" value="ECO:0007669"/>
    <property type="project" value="TreeGrafter"/>
</dbReference>
<dbReference type="GO" id="GO:0005634">
    <property type="term" value="C:nucleus"/>
    <property type="evidence" value="ECO:0007669"/>
    <property type="project" value="UniProtKB-UniRule"/>
</dbReference>
<dbReference type="GO" id="GO:0000122">
    <property type="term" value="P:negative regulation of transcription by RNA polymerase II"/>
    <property type="evidence" value="ECO:0007669"/>
    <property type="project" value="TreeGrafter"/>
</dbReference>
<feature type="DNA-binding region" description="HMG box" evidence="4">
    <location>
        <begin position="76"/>
        <end position="144"/>
    </location>
</feature>
<organism evidence="7 8">
    <name type="scientific">Plectosphaerella cucumerina</name>
    <dbReference type="NCBI Taxonomy" id="40658"/>
    <lineage>
        <taxon>Eukaryota</taxon>
        <taxon>Fungi</taxon>
        <taxon>Dikarya</taxon>
        <taxon>Ascomycota</taxon>
        <taxon>Pezizomycotina</taxon>
        <taxon>Sordariomycetes</taxon>
        <taxon>Hypocreomycetidae</taxon>
        <taxon>Glomerellales</taxon>
        <taxon>Plectosphaerellaceae</taxon>
        <taxon>Plectosphaerella</taxon>
    </lineage>
</organism>
<dbReference type="EMBL" id="JAGPXD010000002">
    <property type="protein sequence ID" value="KAH7367308.1"/>
    <property type="molecule type" value="Genomic_DNA"/>
</dbReference>
<dbReference type="PANTHER" id="PTHR10270">
    <property type="entry name" value="SOX TRANSCRIPTION FACTOR"/>
    <property type="match status" value="1"/>
</dbReference>
<evidence type="ECO:0000259" key="6">
    <source>
        <dbReference type="PROSITE" id="PS50118"/>
    </source>
</evidence>
<feature type="compositionally biased region" description="Pro residues" evidence="5">
    <location>
        <begin position="283"/>
        <end position="297"/>
    </location>
</feature>
<dbReference type="PROSITE" id="PS50118">
    <property type="entry name" value="HMG_BOX_2"/>
    <property type="match status" value="1"/>
</dbReference>
<feature type="compositionally biased region" description="Low complexity" evidence="5">
    <location>
        <begin position="12"/>
        <end position="26"/>
    </location>
</feature>
<protein>
    <submittedName>
        <fullName evidence="7">HMG box protein</fullName>
    </submittedName>
</protein>
<keyword evidence="3" id="KW-0804">Transcription</keyword>
<dbReference type="GO" id="GO:0001228">
    <property type="term" value="F:DNA-binding transcription activator activity, RNA polymerase II-specific"/>
    <property type="evidence" value="ECO:0007669"/>
    <property type="project" value="TreeGrafter"/>
</dbReference>
<keyword evidence="4" id="KW-0539">Nucleus</keyword>
<comment type="caution">
    <text evidence="7">The sequence shown here is derived from an EMBL/GenBank/DDBJ whole genome shotgun (WGS) entry which is preliminary data.</text>
</comment>
<dbReference type="Proteomes" id="UP000813385">
    <property type="component" value="Unassembled WGS sequence"/>
</dbReference>
<accession>A0A8K0TKM3</accession>
<evidence type="ECO:0000256" key="4">
    <source>
        <dbReference type="PROSITE-ProRule" id="PRU00267"/>
    </source>
</evidence>
<keyword evidence="1" id="KW-0805">Transcription regulation</keyword>
<dbReference type="CDD" id="cd01389">
    <property type="entry name" value="HMG-box_ROX1-like"/>
    <property type="match status" value="1"/>
</dbReference>
<evidence type="ECO:0000256" key="3">
    <source>
        <dbReference type="ARBA" id="ARBA00023163"/>
    </source>
</evidence>
<feature type="domain" description="HMG box" evidence="6">
    <location>
        <begin position="76"/>
        <end position="144"/>
    </location>
</feature>
<feature type="region of interest" description="Disordered" evidence="5">
    <location>
        <begin position="453"/>
        <end position="474"/>
    </location>
</feature>
<dbReference type="InterPro" id="IPR009071">
    <property type="entry name" value="HMG_box_dom"/>
</dbReference>
<sequence>MTDAGTLKARRASSSSGAASVASVLSTMDRRTSVSAVSDDAAAPSPLLPASSSSIEAAADRPETRSSTRKRTSSADAHEPGAFILYRQHHQGQVVAQNPGLANPEISKIIGEQWRIQAEETKEYWKNLAEEEKLRHQRQYPDYRYQPRRNAKTANRPGSAAGEDPGRCPKCGGRYIATPKTPSTPLMTPTVGRGNMQPYMGRDGRMFEGEVRHGLPQGKPPFPPNQHNGLRDIDEEYEAMSPSSDAKRRRFNPPGHYQPMPPQGPYQGHIITRQARQASTGTPPCPSPVYGPGPLPGPSSLGRGHGGMAPPPRPSQGPYPGQGRNSGFDESLRLPPLQTQIPPPTPTTHDPQSDRGSGHPMGLGIVHPREPVNRSLETILMSIPFINKLKVLDKISPPFAPPNPMSPDIETRGAVIAVEGPDPVLLEQVGGALHRGLLSLSEIDVKTWVDGHPRDEDARMSGSSSAGSSRKNSHDSLALSDMYVDYMQKMVHWHDKSRQIIRHITTRPPSPGRSPMVGGRRPSQEEVIVVHVPGTSIPASAAPPRLPVALLPSGFSLTISDRHACRIPIADTYAPVDHWQWMATLWRGIVGPDLVVYVKPCAEEELARGGAVELKGNGLMMVKVLQGAGFDEKMERRVCFEVVEWLRGGSFKEGFGA</sequence>
<evidence type="ECO:0000256" key="5">
    <source>
        <dbReference type="SAM" id="MobiDB-lite"/>
    </source>
</evidence>
<evidence type="ECO:0000313" key="7">
    <source>
        <dbReference type="EMBL" id="KAH7367308.1"/>
    </source>
</evidence>
<keyword evidence="8" id="KW-1185">Reference proteome</keyword>
<dbReference type="InterPro" id="IPR036910">
    <property type="entry name" value="HMG_box_dom_sf"/>
</dbReference>
<dbReference type="SMART" id="SM00398">
    <property type="entry name" value="HMG"/>
    <property type="match status" value="1"/>
</dbReference>
<evidence type="ECO:0000256" key="1">
    <source>
        <dbReference type="ARBA" id="ARBA00023015"/>
    </source>
</evidence>
<dbReference type="SUPFAM" id="SSF47095">
    <property type="entry name" value="HMG-box"/>
    <property type="match status" value="1"/>
</dbReference>
<feature type="region of interest" description="Disordered" evidence="5">
    <location>
        <begin position="210"/>
        <end position="367"/>
    </location>
</feature>